<dbReference type="EMBL" id="CAFBNJ010000111">
    <property type="protein sequence ID" value="CAB4963398.1"/>
    <property type="molecule type" value="Genomic_DNA"/>
</dbReference>
<proteinExistence type="predicted"/>
<dbReference type="AlphaFoldDB" id="A0A6J7L3V7"/>
<evidence type="ECO:0000313" key="3">
    <source>
        <dbReference type="EMBL" id="CAB4963398.1"/>
    </source>
</evidence>
<feature type="region of interest" description="Disordered" evidence="1">
    <location>
        <begin position="1"/>
        <end position="20"/>
    </location>
</feature>
<reference evidence="3" key="1">
    <citation type="submission" date="2020-05" db="EMBL/GenBank/DDBJ databases">
        <authorList>
            <person name="Chiriac C."/>
            <person name="Salcher M."/>
            <person name="Ghai R."/>
            <person name="Kavagutti S V."/>
        </authorList>
    </citation>
    <scope>NUCLEOTIDE SEQUENCE</scope>
</reference>
<name>A0A6J7L3V7_9ZZZZ</name>
<evidence type="ECO:0000256" key="1">
    <source>
        <dbReference type="SAM" id="MobiDB-lite"/>
    </source>
</evidence>
<protein>
    <submittedName>
        <fullName evidence="3">Unannotated protein</fullName>
    </submittedName>
</protein>
<evidence type="ECO:0000313" key="4">
    <source>
        <dbReference type="EMBL" id="CAB5078288.1"/>
    </source>
</evidence>
<accession>A0A6J7L3V7</accession>
<dbReference type="EMBL" id="CAFBRD010000095">
    <property type="protein sequence ID" value="CAB5078288.1"/>
    <property type="molecule type" value="Genomic_DNA"/>
</dbReference>
<sequence>MVADNLGQRTAARRNQRNTAAHGFNCRKREALVERRNNGYLSFGIELNDSFFGDASNKGDGIAKTKFVDDPSRWAAFFQTTDDDKLNMAFGAELGNGLEEITKAFHRYVGACCRDQATRDTGNAGNGLEQFLIHTNRYDVQSIKRDFLIGVDIGE</sequence>
<evidence type="ECO:0000313" key="2">
    <source>
        <dbReference type="EMBL" id="CAB4347045.1"/>
    </source>
</evidence>
<dbReference type="EMBL" id="CAESAL010000142">
    <property type="protein sequence ID" value="CAB4347045.1"/>
    <property type="molecule type" value="Genomic_DNA"/>
</dbReference>
<gene>
    <name evidence="2" type="ORF">UFOPK3331_02090</name>
    <name evidence="3" type="ORF">UFOPK3785_01651</name>
    <name evidence="4" type="ORF">UFOPK4371_01458</name>
</gene>
<organism evidence="3">
    <name type="scientific">freshwater metagenome</name>
    <dbReference type="NCBI Taxonomy" id="449393"/>
    <lineage>
        <taxon>unclassified sequences</taxon>
        <taxon>metagenomes</taxon>
        <taxon>ecological metagenomes</taxon>
    </lineage>
</organism>